<dbReference type="PROSITE" id="PS51257">
    <property type="entry name" value="PROKAR_LIPOPROTEIN"/>
    <property type="match status" value="1"/>
</dbReference>
<dbReference type="InterPro" id="IPR038140">
    <property type="entry name" value="DotD_sf"/>
</dbReference>
<accession>A0A7W7NZL1</accession>
<evidence type="ECO:0000256" key="1">
    <source>
        <dbReference type="SAM" id="SignalP"/>
    </source>
</evidence>
<evidence type="ECO:0000313" key="3">
    <source>
        <dbReference type="Proteomes" id="UP000566995"/>
    </source>
</evidence>
<gene>
    <name evidence="2" type="ORF">HNP46_000221</name>
</gene>
<dbReference type="Proteomes" id="UP000566995">
    <property type="component" value="Unassembled WGS sequence"/>
</dbReference>
<sequence>MNLKLAPVALAALIAMSAGCSSSPILRTNTVLVTPPAHPLDELRSVAIESRDEMRTLAKIIEAKNAPSLTPQQHAQKHFQDVNVPAGFERISSFSYTGPASVAAQALSQLAGYKFTTRGNKFPNEAWVTIKTNRLPLNEALRELGVQTGSTMRVEVDGASKSLVLVYLK</sequence>
<organism evidence="2 3">
    <name type="scientific">Pseudomonas nitroreducens</name>
    <dbReference type="NCBI Taxonomy" id="46680"/>
    <lineage>
        <taxon>Bacteria</taxon>
        <taxon>Pseudomonadati</taxon>
        <taxon>Pseudomonadota</taxon>
        <taxon>Gammaproteobacteria</taxon>
        <taxon>Pseudomonadales</taxon>
        <taxon>Pseudomonadaceae</taxon>
        <taxon>Pseudomonas</taxon>
    </lineage>
</organism>
<dbReference type="Gene3D" id="3.55.50.60">
    <property type="entry name" value="DotD protein"/>
    <property type="match status" value="1"/>
</dbReference>
<proteinExistence type="predicted"/>
<protein>
    <recommendedName>
        <fullName evidence="4">DotD/TraH family lipoprotein</fullName>
    </recommendedName>
</protein>
<dbReference type="Pfam" id="PF16816">
    <property type="entry name" value="DotD"/>
    <property type="match status" value="1"/>
</dbReference>
<evidence type="ECO:0008006" key="4">
    <source>
        <dbReference type="Google" id="ProtNLM"/>
    </source>
</evidence>
<comment type="caution">
    <text evidence="2">The sequence shown here is derived from an EMBL/GenBank/DDBJ whole genome shotgun (WGS) entry which is preliminary data.</text>
</comment>
<keyword evidence="1" id="KW-0732">Signal</keyword>
<dbReference type="AlphaFoldDB" id="A0A7W7NZL1"/>
<reference evidence="2 3" key="1">
    <citation type="submission" date="2020-08" db="EMBL/GenBank/DDBJ databases">
        <title>Functional genomics of gut bacteria from endangered species of beetles.</title>
        <authorList>
            <person name="Carlos-Shanley C."/>
        </authorList>
    </citation>
    <scope>NUCLEOTIDE SEQUENCE [LARGE SCALE GENOMIC DNA]</scope>
    <source>
        <strain evidence="2 3">S00179</strain>
    </source>
</reference>
<dbReference type="RefSeq" id="WP_184585677.1">
    <property type="nucleotide sequence ID" value="NZ_JACHLI010000001.1"/>
</dbReference>
<dbReference type="InterPro" id="IPR031817">
    <property type="entry name" value="DotD"/>
</dbReference>
<feature type="chain" id="PRO_5030786734" description="DotD/TraH family lipoprotein" evidence="1">
    <location>
        <begin position="21"/>
        <end position="169"/>
    </location>
</feature>
<feature type="signal peptide" evidence="1">
    <location>
        <begin position="1"/>
        <end position="20"/>
    </location>
</feature>
<name>A0A7W7NZL1_PSENT</name>
<evidence type="ECO:0000313" key="2">
    <source>
        <dbReference type="EMBL" id="MBB4861410.1"/>
    </source>
</evidence>
<dbReference type="EMBL" id="JACHLI010000001">
    <property type="protein sequence ID" value="MBB4861410.1"/>
    <property type="molecule type" value="Genomic_DNA"/>
</dbReference>